<protein>
    <submittedName>
        <fullName evidence="2">HDOD domain-containing protein</fullName>
    </submittedName>
</protein>
<dbReference type="InterPro" id="IPR052340">
    <property type="entry name" value="RNase_Y/CdgJ"/>
</dbReference>
<accession>A0A5Q2Q651</accession>
<feature type="domain" description="HDOD" evidence="1">
    <location>
        <begin position="160"/>
        <end position="359"/>
    </location>
</feature>
<evidence type="ECO:0000313" key="2">
    <source>
        <dbReference type="EMBL" id="QGG79198.1"/>
    </source>
</evidence>
<proteinExistence type="predicted"/>
<dbReference type="KEGG" id="llp:GH975_00930"/>
<dbReference type="Proteomes" id="UP000388235">
    <property type="component" value="Chromosome"/>
</dbReference>
<keyword evidence="3" id="KW-1185">Reference proteome</keyword>
<evidence type="ECO:0000259" key="1">
    <source>
        <dbReference type="PROSITE" id="PS51833"/>
    </source>
</evidence>
<dbReference type="PROSITE" id="PS51833">
    <property type="entry name" value="HDOD"/>
    <property type="match status" value="1"/>
</dbReference>
<gene>
    <name evidence="2" type="ORF">GH975_00930</name>
</gene>
<dbReference type="Pfam" id="PF08668">
    <property type="entry name" value="HDOD"/>
    <property type="match status" value="1"/>
</dbReference>
<dbReference type="PANTHER" id="PTHR33525">
    <property type="match status" value="1"/>
</dbReference>
<dbReference type="SUPFAM" id="SSF109604">
    <property type="entry name" value="HD-domain/PDEase-like"/>
    <property type="match status" value="1"/>
</dbReference>
<dbReference type="InterPro" id="IPR014627">
    <property type="entry name" value="UCP036888_HDGYP-like"/>
</dbReference>
<evidence type="ECO:0000313" key="3">
    <source>
        <dbReference type="Proteomes" id="UP000388235"/>
    </source>
</evidence>
<dbReference type="Gene3D" id="1.10.3210.10">
    <property type="entry name" value="Hypothetical protein af1432"/>
    <property type="match status" value="1"/>
</dbReference>
<sequence length="430" mass="46791">MSETHFLSDRPTPSKTLVGVLCSTDQGQPLQLLFSADRLLDLGAVERILGGRISRSAGSPVTLNIGGQAASCASIANAPTLLDQALADQPMWHIETELGWVAMAQREIASHWPRTAVHVLTRPLASLTPELLENTAHITRQIENLTGRRVRKRLDETLEMPPLPHTATEIIRLKLDPDAGTNELAAAVETDASLAAQVVSWANSPYYAAPGQVASVADAVIRVLGYDMVINLALGLSLGKSVTPPKGRRGEPSFWTQSVYCAASMQALAQAIPPNHRPNVGLAYLSGLLFNFGQLVLTHVFPDQARDIERYQQVNPHVPSRYIDRHLLSLEREQLSAELLESWRLPEAVCDALRYQHQPTVNTENSRYSKLLFVATRLLAAHGRVSARPGDISDALLDELGLTRSVLDSTLTQVLGGAANLDSMARDLDA</sequence>
<dbReference type="OrthoDB" id="7001648at2"/>
<dbReference type="EMBL" id="CP045871">
    <property type="protein sequence ID" value="QGG79198.1"/>
    <property type="molecule type" value="Genomic_DNA"/>
</dbReference>
<dbReference type="AlphaFoldDB" id="A0A5Q2Q651"/>
<dbReference type="RefSeq" id="WP_153712702.1">
    <property type="nucleotide sequence ID" value="NZ_CP045871.1"/>
</dbReference>
<dbReference type="PIRSF" id="PIRSF036888">
    <property type="entry name" value="HDGYPm_UCP036888"/>
    <property type="match status" value="1"/>
</dbReference>
<dbReference type="InterPro" id="IPR013976">
    <property type="entry name" value="HDOD"/>
</dbReference>
<organism evidence="2 3">
    <name type="scientific">Litorivicinus lipolyticus</name>
    <dbReference type="NCBI Taxonomy" id="418701"/>
    <lineage>
        <taxon>Bacteria</taxon>
        <taxon>Pseudomonadati</taxon>
        <taxon>Pseudomonadota</taxon>
        <taxon>Gammaproteobacteria</taxon>
        <taxon>Oceanospirillales</taxon>
        <taxon>Litorivicinaceae</taxon>
        <taxon>Litorivicinus</taxon>
    </lineage>
</organism>
<dbReference type="PANTHER" id="PTHR33525:SF3">
    <property type="entry name" value="RIBONUCLEASE Y"/>
    <property type="match status" value="1"/>
</dbReference>
<name>A0A5Q2Q651_9GAMM</name>
<reference evidence="2 3" key="1">
    <citation type="submission" date="2019-11" db="EMBL/GenBank/DDBJ databases">
        <authorList>
            <person name="Khan S.A."/>
            <person name="Jeon C.O."/>
            <person name="Chun B.H."/>
        </authorList>
    </citation>
    <scope>NUCLEOTIDE SEQUENCE [LARGE SCALE GENOMIC DNA]</scope>
    <source>
        <strain evidence="2 3">IMCC 1097</strain>
    </source>
</reference>